<dbReference type="InterPro" id="IPR026847">
    <property type="entry name" value="VPS13"/>
</dbReference>
<protein>
    <submittedName>
        <fullName evidence="6">CSON003298 protein</fullName>
    </submittedName>
</protein>
<evidence type="ECO:0000256" key="1">
    <source>
        <dbReference type="ARBA" id="ARBA00006545"/>
    </source>
</evidence>
<accession>A0A336MS57</accession>
<dbReference type="CDD" id="cd14306">
    <property type="entry name" value="UBA_VP13D"/>
    <property type="match status" value="1"/>
</dbReference>
<dbReference type="InterPro" id="IPR035992">
    <property type="entry name" value="Ricin_B-like_lectins"/>
</dbReference>
<dbReference type="SUPFAM" id="SSF50370">
    <property type="entry name" value="Ricin B-like lectins"/>
    <property type="match status" value="1"/>
</dbReference>
<evidence type="ECO:0000256" key="4">
    <source>
        <dbReference type="SAM" id="MobiDB-lite"/>
    </source>
</evidence>
<organism evidence="6">
    <name type="scientific">Culicoides sonorensis</name>
    <name type="common">Biting midge</name>
    <dbReference type="NCBI Taxonomy" id="179676"/>
    <lineage>
        <taxon>Eukaryota</taxon>
        <taxon>Metazoa</taxon>
        <taxon>Ecdysozoa</taxon>
        <taxon>Arthropoda</taxon>
        <taxon>Hexapoda</taxon>
        <taxon>Insecta</taxon>
        <taxon>Pterygota</taxon>
        <taxon>Neoptera</taxon>
        <taxon>Endopterygota</taxon>
        <taxon>Diptera</taxon>
        <taxon>Nematocera</taxon>
        <taxon>Chironomoidea</taxon>
        <taxon>Ceratopogonidae</taxon>
        <taxon>Ceratopogoninae</taxon>
        <taxon>Culicoides</taxon>
        <taxon>Monoculicoides</taxon>
    </lineage>
</organism>
<dbReference type="GO" id="GO:0006623">
    <property type="term" value="P:protein targeting to vacuole"/>
    <property type="evidence" value="ECO:0007669"/>
    <property type="project" value="TreeGrafter"/>
</dbReference>
<evidence type="ECO:0000256" key="2">
    <source>
        <dbReference type="ARBA" id="ARBA00022448"/>
    </source>
</evidence>
<dbReference type="VEuPathDB" id="VectorBase:CSON003298"/>
<dbReference type="Pfam" id="PF25036">
    <property type="entry name" value="VPS13_VAB"/>
    <property type="match status" value="1"/>
</dbReference>
<dbReference type="CDD" id="cd23453">
    <property type="entry name" value="beta-trefoil_Ricin_VPS13D"/>
    <property type="match status" value="1"/>
</dbReference>
<dbReference type="GO" id="GO:0006869">
    <property type="term" value="P:lipid transport"/>
    <property type="evidence" value="ECO:0007669"/>
    <property type="project" value="UniProtKB-KW"/>
</dbReference>
<proteinExistence type="inferred from homology"/>
<feature type="region of interest" description="Disordered" evidence="4">
    <location>
        <begin position="3479"/>
        <end position="3505"/>
    </location>
</feature>
<keyword evidence="2" id="KW-0813">Transport</keyword>
<dbReference type="EMBL" id="UFQT01001598">
    <property type="protein sequence ID" value="SSX31107.1"/>
    <property type="molecule type" value="Genomic_DNA"/>
</dbReference>
<dbReference type="SUPFAM" id="SSF46934">
    <property type="entry name" value="UBA-like"/>
    <property type="match status" value="1"/>
</dbReference>
<evidence type="ECO:0000256" key="3">
    <source>
        <dbReference type="ARBA" id="ARBA00023055"/>
    </source>
</evidence>
<dbReference type="SMART" id="SM00165">
    <property type="entry name" value="UBA"/>
    <property type="match status" value="1"/>
</dbReference>
<name>A0A336MS57_CULSO</name>
<dbReference type="Gene3D" id="1.10.8.10">
    <property type="entry name" value="DNA helicase RuvA subunit, C-terminal domain"/>
    <property type="match status" value="1"/>
</dbReference>
<dbReference type="InterPro" id="IPR015940">
    <property type="entry name" value="UBA"/>
</dbReference>
<feature type="compositionally biased region" description="Polar residues" evidence="4">
    <location>
        <begin position="1746"/>
        <end position="1758"/>
    </location>
</feature>
<comment type="similarity">
    <text evidence="1">Belongs to the VPS13 family.</text>
</comment>
<dbReference type="GO" id="GO:0045053">
    <property type="term" value="P:protein retention in Golgi apparatus"/>
    <property type="evidence" value="ECO:0007669"/>
    <property type="project" value="TreeGrafter"/>
</dbReference>
<dbReference type="InterPro" id="IPR026854">
    <property type="entry name" value="VPS13_N"/>
</dbReference>
<dbReference type="PANTHER" id="PTHR16166">
    <property type="entry name" value="VACUOLAR PROTEIN SORTING-ASSOCIATED PROTEIN VPS13"/>
    <property type="match status" value="1"/>
</dbReference>
<gene>
    <name evidence="6" type="primary">CSON003298</name>
</gene>
<dbReference type="PROSITE" id="PS50030">
    <property type="entry name" value="UBA"/>
    <property type="match status" value="1"/>
</dbReference>
<evidence type="ECO:0000259" key="5">
    <source>
        <dbReference type="PROSITE" id="PS50030"/>
    </source>
</evidence>
<dbReference type="InterPro" id="IPR041969">
    <property type="entry name" value="VP13D_UBA"/>
</dbReference>
<feature type="compositionally biased region" description="Low complexity" evidence="4">
    <location>
        <begin position="1012"/>
        <end position="1024"/>
    </location>
</feature>
<reference evidence="6" key="1">
    <citation type="submission" date="2018-07" db="EMBL/GenBank/DDBJ databases">
        <authorList>
            <person name="Quirk P.G."/>
            <person name="Krulwich T.A."/>
        </authorList>
    </citation>
    <scope>NUCLEOTIDE SEQUENCE</scope>
</reference>
<feature type="domain" description="UBA" evidence="5">
    <location>
        <begin position="2504"/>
        <end position="2544"/>
    </location>
</feature>
<dbReference type="OMA" id="IEFVMDQ"/>
<feature type="compositionally biased region" description="Basic and acidic residues" evidence="4">
    <location>
        <begin position="3484"/>
        <end position="3493"/>
    </location>
</feature>
<evidence type="ECO:0000313" key="6">
    <source>
        <dbReference type="EMBL" id="SSX31107.1"/>
    </source>
</evidence>
<dbReference type="InterPro" id="IPR056747">
    <property type="entry name" value="VPS13-like_M"/>
</dbReference>
<dbReference type="Pfam" id="PF25033">
    <property type="entry name" value="VPS13_M"/>
    <property type="match status" value="1"/>
</dbReference>
<keyword evidence="3" id="KW-0445">Lipid transport</keyword>
<dbReference type="PANTHER" id="PTHR16166:SF141">
    <property type="entry name" value="INTERMEMBRANE LIPID TRANSFER PROTEIN VPS13D"/>
    <property type="match status" value="1"/>
</dbReference>
<sequence>MLRELIAWVLNNYLGKYVENLNTAQLSVALLSGEVELENLPLRPDALRHLGLPLKVQCGSIGKVRLQIPVTAFRTAPWCIQIEQIYVVCGPLNLDEWDGVQEHQADLEYKLSSLDSLEARWRAHQEAGGSGSYYASSYSGWLSYGSSLVTNIVENLQLKINGVHVRYEDSITVENCRFACGITIESLTAESCDSNWTSSFNTNQQLSFKLVELNSLSLYWDPLIRDETLSETNSKELAEVISHIKFQHEYIIQPVSAQAKFKRDRSETPLRTRNRPRLTCDLVWNEIAITLSDKQYRQMVECVRGLDDISKYRRFRLLRPVVPIPENKRAWWLYAAQCHGLLKHINCDPSKFAKENLKYIKIYTKILSNPNETLTPENKEFKDLIEKERNYEELKLLREICMLSVKPVNVPQKRQENPSKGRYMLVQWFPQLWYGSNKQSEELTSEDLLPLESSDLNDSRENITLEDEILNALADSVENNSILKRDAVFGKFEFTLKKGTLDICSGGFGSELTPMLQLQFENLILNVESRPRSGSHFLGLSLGSILVKDLLTPNSEFPELIKPQVKDEMLSRTKSGSARKSQNLNTGAEPLFQLEYEKRPLALVADYRLLIKSQSLDIVYNVGAAKWLLDFVSRPHQMSEARKKIEAMKNKTKKELMKNWEHILKGHLSQRKQWAFEIDISAPQIIFVDNFADKLGSSIVVVDFGRLQLTNNVMTLRTNGKANGLTQDVTVKIGDTESDDESDMFLTPCSTPPGSQSSNSPTLVTAASDPLSQTSEMINNMTDDINEGNLLDKLYERYNLDLTDLQVLVCKGKERWNFASAKGSSTLHVLDRFNISLQIERRILHTTDPQYPSLTLLGRLPRLNVHVNENKIAALTHMYNIITKNSVFDSPMKGTTENPLLESLSQDTTDEDTFADETNHRDSNKLVIMQFSVDQMSLEVQSRGRSIAELQVTGVRAGLTQKAHETNVSLSVHGLLLVDAIQSFGPDFELLIASHRHVGMDSVSGSLRHSEPCSPCSPGSPDPSQMEDRRPTSPMTIHKALSSLTRASSPYNNSSIGAIDDLDALIVVDLQFIDGTGLDDDVNHQIANIQFNNLDIIANQETIVELLGFINRVFPKSRKHSGVMPRTKFQQENLEDENMDSNPQENTKPVKTEITFDFHRLNILILRAYMRDNYIVARKVGTLTLCEAKINATLSETVEVSGSLGGLQILDLTPEGINHQRILSVGKDPLTDPPPVDTHDDLLTSLTNEVYGNGPHKIDDTLKDKQALSFAITRDLEMCIDIRIRMASVWYIHCARFLQELAWCATEFKQYLKTLAKSIKEKATDMALGLVQPRGDNTSTPLKTPIINLEYGPNTTPRHKRYRTMSMNKTADLLNTLKYEIKVDIVLETPVLVVPRSSSSPQVFVAHLGRISISNCDKEKTIANDVQSMKSDEILKQQNKPNTDIRINSNDDLFDMELNGESDCASTKVESISNLESYIVDIKNMNLYSLDTTNRKGFRLSALPRAEDFYSCQADAIPILHDTAIRLTITRDLETSFDLNSDSVMESKDVLNICGSVVKPLRVSLTRQSYEQLLETIDNIFKVPPDLTKPPSESMTKLDNIDEELDEPDLVYKRRLFNQTSISDPKSSSLHPKVSFDLPILIIELNNDKNNPLIEIALREFCFNYEQKNLFETAIQVSLRSVQMEDLLRDKDSNQRIMVASSTPDTNSDRFYSSYASYSCPDLAALFHPREELGFSLPDKLDTTCPFPTSKPNQQQQFKPVCPDTPPPSPQPKSREDNLVIYNSTLVNPDAPNFDTQFHSLRQCSSIDFNSLDLVISVQSWFVLLNFFGLMSDADGNEQKSPAKTENEQILRSIGNSKLDISVRSLNLVLINDNYEMAKANVSNAHFLIAKHELSKTVEGRLGSIYLNDLTSHGSVYKERFMTSGNEALNFVYKSENKRDQGELDPDATLKIQMSSVKYVHTKRFVAEIQKFFRDFSQLQTPVIRKIKTSDSLYNLQQKPMKLALEINAGSPIILLPLCAKSDQIIVGDLGEFSLYNKFCFTGDDFTISKQKEYSSIRELLDVMTVYLVHTDIFTGTRCTKSVENPDQPICGSFLDMGSYYLLKNGPSLLKDKCHLTLQVERNLDTWRSHNIPDISVHGTLSKLEAELDLEQYKLVRGFLSYNLGEPIDDLYEQKCEVFDSRMSLIVEPEKKEENVFTNLSITLELQDVSVRLKLPTSIAINEPPHIQHAFATPLACINFIKSTLIVDSFSDGSQDIDLVSKEILIMDSRDSYHSNDTNKNVFTTILQPINFKRGTDLVQAEVHSRKRNDHTKFTILLNNMRLMAILDWLEIVRDYLAQTAEPPNETLLMSQSKPYGNSNENATGVENMELKLNITDSELVVVENTNQWDTNAVILKSTTVVSYRPTDSNKIMSLNLNNLEVFSCILGLEEDTALSIIDPVTINLDLRKGTLDAHMQKQLIIRLSYHDVKMFTRIFQSLNQQLENAQNISSQRSEVTKSPIVAPNPNQSVLKLVSLGFHVSDCLAALEKCDNQLDDAALWLTQNAEPIKMGVAATPKHVPNPLDILDIEVKANCISITVIDDCKDADVPLLELSLTNIYLRQELGTKVSNILENSIIGPGRFKAGHLKAIIGSDYYNRELSGYEPLIEPWKCEAQWSYSYSNLNSQDDRLHLKISSNEVLRTNITSTAMELYQMVRDNWTQDYYSPDANNERQVQSPTSGNFRRRVPFIPFALKNDTGMKMWYSKLISAPGVVASSGISRFEQGRWVLIEPGALVHFSFGSSTKQRHQDSHKMNLHQIAVRVEGYNDVGPVSVDRVGVYFRHARPDYSEEYGDLPRARIVFAVTMEGSAQKLITVRSSLRLHNRLENPILLKMDNLFGYLNVRNWPESKTVIVPSNEIYNVPLSHVHAFLYVKPLNPNIDFNEQQLQQIQRDTSETGRVQFDGNEYWNKYEAWLARNANNAQTSNNYQFIERGIHWKDVIETGEVYQELRQCGANRDKFYRFVVAIKKEAFPSKEHNLLPGHTITLNPPLRLHNLLPCELLYKLPTQSHGRIGQSKTASIYEIDLEKGVELFITLDGYPGSGTLSIPIVQLGVSEMDLKLTDVNGRILVLNTNIIVAKGQGVQIYISAPFWLVNKTALPLIFRQEGVQQESAGQYAENEQARMVSPFIFSYSDPDAHQALVVRLGKRYGLTNPWSQPFTLNKDILHRHLKASFSNESFVIGIEVRRGKGKYAQTTVVTFSPRFQLYNRSSFKLQFAQLCYATTLTDPMARQTFIDALPGSHTPFHWPKLDKEQKLCVRLPDIPDCLWSGGIPIYENQSLYINIRNINGGMHFLRLETVLQGATYYLVFTNAESLPPPIRIDNYSEVPIKFYQPKTRHQLKSSVRAHSAIAYVLDEPDGKQAIQIEAPGNDTCQCPLIGFEDQHLTYENFIYIAFSQTFENVPTFDNDITNFDVKASQLVLGVVDKRVVLVRKQPGDRSQLWRMNNEKQLEHEGSSPPAEPGKPGQQRLVLDLERPPQPMGYVNLIVAPSNPQRRFTQTWNFTEDGRLMCEHSNLCVQARGGFYGLRPGVDACLGMIVCDSKVFNNMGVPFEQAIERQKLRPGSGCLSVKFKMDGPIKTIEIKDVKQMTNASLEFDPSWKHVSQNIPNSNTLQGTETITSKSVSELHVNVTLERGIGLSLVSNHPCEELAYISLEGIALEGIATANESSLHLSIGDLQIDNQLFETTCPVMLYTAKNGNDSPNRLSALQLDVKMLPSPNKNAVIFALFRVNLKPMCVYLEERLLLRLADFFGLVKSGPSPISFQDESDYEAQHVVTTVLASNATRYYFGDLQLMPTQCRLSVLTASKLPPKYSEIKKSLGLTLIKFEDAVISFEKFVDRHHFETLEAYINAIKSHYKQELKWQAATILGSVDFLGNPLGFANDLSEGFSGLIFEGSVKSLVKNVTHGISNSTAKLTETLSDGLGKVVLDEQFSETRQRMLEDASSSGNASRDHMVAGLKGFGYGILGGMTSIVKHTYNGAQNDGIQGFISGLGKGIVGTVTKPVIGMLDLASETANAVKETSKSSNRILPNRKRDPRCVTGASGGLLPAYSSLHAKGQQHLFIINRRNFNEQFMAYEPCLCDKKDSQLRLLVSSENVWIFSKSDEETTVVCSYHLSEVVSCHPVSVPPIENPKSKKLCHYIEFCLTSPSKSITPNAQVKRPRVKCQSEEMAQIASRHINYARSIYEEREQTLTNDQF</sequence>
<dbReference type="InterPro" id="IPR009060">
    <property type="entry name" value="UBA-like_sf"/>
</dbReference>
<feature type="region of interest" description="Disordered" evidence="4">
    <location>
        <begin position="1003"/>
        <end position="1032"/>
    </location>
</feature>
<dbReference type="InterPro" id="IPR009543">
    <property type="entry name" value="VPS13_VAB"/>
</dbReference>
<dbReference type="GO" id="GO:0007005">
    <property type="term" value="P:mitochondrion organization"/>
    <property type="evidence" value="ECO:0007669"/>
    <property type="project" value="TreeGrafter"/>
</dbReference>
<dbReference type="Pfam" id="PF12624">
    <property type="entry name" value="VPS13_N"/>
    <property type="match status" value="1"/>
</dbReference>
<feature type="region of interest" description="Disordered" evidence="4">
    <location>
        <begin position="1745"/>
        <end position="1776"/>
    </location>
</feature>